<dbReference type="InterPro" id="IPR003593">
    <property type="entry name" value="AAA+_ATPase"/>
</dbReference>
<evidence type="ECO:0000256" key="5">
    <source>
        <dbReference type="SAM" id="MobiDB-lite"/>
    </source>
</evidence>
<evidence type="ECO:0000313" key="8">
    <source>
        <dbReference type="Proteomes" id="UP000664779"/>
    </source>
</evidence>
<dbReference type="CDD" id="cd03293">
    <property type="entry name" value="ABC_NrtD_SsuB_transporters"/>
    <property type="match status" value="1"/>
</dbReference>
<keyword evidence="2" id="KW-0813">Transport</keyword>
<keyword evidence="8" id="KW-1185">Reference proteome</keyword>
<keyword evidence="3" id="KW-0547">Nucleotide-binding</keyword>
<dbReference type="GO" id="GO:0005524">
    <property type="term" value="F:ATP binding"/>
    <property type="evidence" value="ECO:0007669"/>
    <property type="project" value="UniProtKB-KW"/>
</dbReference>
<dbReference type="InterPro" id="IPR017871">
    <property type="entry name" value="ABC_transporter-like_CS"/>
</dbReference>
<evidence type="ECO:0000313" key="7">
    <source>
        <dbReference type="EMBL" id="MBO0344469.1"/>
    </source>
</evidence>
<reference evidence="7" key="1">
    <citation type="submission" date="2021-03" db="EMBL/GenBank/DDBJ databases">
        <title>Roseibium sp. CAU 1637 isolated from Incheon.</title>
        <authorList>
            <person name="Kim W."/>
        </authorList>
    </citation>
    <scope>NUCLEOTIDE SEQUENCE</scope>
    <source>
        <strain evidence="7">CAU 1637</strain>
    </source>
</reference>
<dbReference type="Proteomes" id="UP000664779">
    <property type="component" value="Unassembled WGS sequence"/>
</dbReference>
<organism evidence="7 8">
    <name type="scientific">Roseibium limicola</name>
    <dbReference type="NCBI Taxonomy" id="2816037"/>
    <lineage>
        <taxon>Bacteria</taxon>
        <taxon>Pseudomonadati</taxon>
        <taxon>Pseudomonadota</taxon>
        <taxon>Alphaproteobacteria</taxon>
        <taxon>Hyphomicrobiales</taxon>
        <taxon>Stappiaceae</taxon>
        <taxon>Roseibium</taxon>
    </lineage>
</organism>
<dbReference type="PROSITE" id="PS50893">
    <property type="entry name" value="ABC_TRANSPORTER_2"/>
    <property type="match status" value="1"/>
</dbReference>
<comment type="similarity">
    <text evidence="1">Belongs to the ABC transporter superfamily.</text>
</comment>
<feature type="region of interest" description="Disordered" evidence="5">
    <location>
        <begin position="22"/>
        <end position="47"/>
    </location>
</feature>
<dbReference type="PROSITE" id="PS00211">
    <property type="entry name" value="ABC_TRANSPORTER_1"/>
    <property type="match status" value="1"/>
</dbReference>
<evidence type="ECO:0000256" key="3">
    <source>
        <dbReference type="ARBA" id="ARBA00022741"/>
    </source>
</evidence>
<evidence type="ECO:0000256" key="2">
    <source>
        <dbReference type="ARBA" id="ARBA00022448"/>
    </source>
</evidence>
<dbReference type="EMBL" id="JAFLNF010000002">
    <property type="protein sequence ID" value="MBO0344469.1"/>
    <property type="molecule type" value="Genomic_DNA"/>
</dbReference>
<name>A0A939J840_9HYPH</name>
<feature type="domain" description="ABC transporter" evidence="6">
    <location>
        <begin position="51"/>
        <end position="284"/>
    </location>
</feature>
<dbReference type="Gene3D" id="3.40.50.300">
    <property type="entry name" value="P-loop containing nucleotide triphosphate hydrolases"/>
    <property type="match status" value="1"/>
</dbReference>
<comment type="caution">
    <text evidence="7">The sequence shown here is derived from an EMBL/GenBank/DDBJ whole genome shotgun (WGS) entry which is preliminary data.</text>
</comment>
<sequence length="305" mass="33872">MTGDLSSIVWRLNGADLERFRGNEVNTSVDNTTPTPSPSPHVGGGRSTPVIDIQNLSLTFETNDGPVHALSDIDLKVEKGEFVSFIGPSGCGKTTLLRVIADLEKKTAGDITVNGTTPENARLDRAYGYVFQAAALYPWRTIEKNIALPLEIMGLTRKEQTARIDKVLELVELADFSQKFPWQLSGGMQQRASIARALAVEPDLLLMDEPFGALDEIVRDHLNDQLHQLWAKTNKTVVFVTHSIPEAVYLSTKIVVLCPRPGRIYDVIESDLPRQRTLDLRESPEFLRIAQRVREGLKAGHAYDD</sequence>
<dbReference type="SUPFAM" id="SSF52540">
    <property type="entry name" value="P-loop containing nucleoside triphosphate hydrolases"/>
    <property type="match status" value="1"/>
</dbReference>
<protein>
    <submittedName>
        <fullName evidence="7">ABC transporter ATP-binding protein</fullName>
    </submittedName>
</protein>
<dbReference type="PANTHER" id="PTHR42788:SF13">
    <property type="entry name" value="ALIPHATIC SULFONATES IMPORT ATP-BINDING PROTEIN SSUB"/>
    <property type="match status" value="1"/>
</dbReference>
<evidence type="ECO:0000259" key="6">
    <source>
        <dbReference type="PROSITE" id="PS50893"/>
    </source>
</evidence>
<evidence type="ECO:0000256" key="4">
    <source>
        <dbReference type="ARBA" id="ARBA00022840"/>
    </source>
</evidence>
<dbReference type="AlphaFoldDB" id="A0A939J840"/>
<feature type="compositionally biased region" description="Polar residues" evidence="5">
    <location>
        <begin position="24"/>
        <end position="34"/>
    </location>
</feature>
<keyword evidence="4 7" id="KW-0067">ATP-binding</keyword>
<dbReference type="InterPro" id="IPR003439">
    <property type="entry name" value="ABC_transporter-like_ATP-bd"/>
</dbReference>
<gene>
    <name evidence="7" type="ORF">J0X15_04470</name>
</gene>
<dbReference type="InterPro" id="IPR050166">
    <property type="entry name" value="ABC_transporter_ATP-bind"/>
</dbReference>
<proteinExistence type="inferred from homology"/>
<dbReference type="PANTHER" id="PTHR42788">
    <property type="entry name" value="TAURINE IMPORT ATP-BINDING PROTEIN-RELATED"/>
    <property type="match status" value="1"/>
</dbReference>
<dbReference type="GO" id="GO:0016887">
    <property type="term" value="F:ATP hydrolysis activity"/>
    <property type="evidence" value="ECO:0007669"/>
    <property type="project" value="InterPro"/>
</dbReference>
<accession>A0A939J840</accession>
<evidence type="ECO:0000256" key="1">
    <source>
        <dbReference type="ARBA" id="ARBA00005417"/>
    </source>
</evidence>
<dbReference type="InterPro" id="IPR027417">
    <property type="entry name" value="P-loop_NTPase"/>
</dbReference>
<dbReference type="Pfam" id="PF00005">
    <property type="entry name" value="ABC_tran"/>
    <property type="match status" value="1"/>
</dbReference>
<dbReference type="SMART" id="SM00382">
    <property type="entry name" value="AAA"/>
    <property type="match status" value="1"/>
</dbReference>